<dbReference type="PANTHER" id="PTHR14218">
    <property type="entry name" value="PROTEASE S8 TRIPEPTIDYL PEPTIDASE I CLN2"/>
    <property type="match status" value="1"/>
</dbReference>
<accession>A0A7V8NUG1</accession>
<keyword evidence="3" id="KW-0720">Serine protease</keyword>
<evidence type="ECO:0000256" key="2">
    <source>
        <dbReference type="ARBA" id="ARBA00022801"/>
    </source>
</evidence>
<evidence type="ECO:0000256" key="1">
    <source>
        <dbReference type="ARBA" id="ARBA00022670"/>
    </source>
</evidence>
<dbReference type="InterPro" id="IPR050819">
    <property type="entry name" value="Tripeptidyl-peptidase_I"/>
</dbReference>
<dbReference type="Gene3D" id="2.60.40.10">
    <property type="entry name" value="Immunoglobulins"/>
    <property type="match status" value="4"/>
</dbReference>
<keyword evidence="1" id="KW-0645">Protease</keyword>
<dbReference type="SUPFAM" id="SSF52743">
    <property type="entry name" value="Subtilisin-like"/>
    <property type="match status" value="1"/>
</dbReference>
<organism evidence="5 6">
    <name type="scientific">Candidatus Acidiferrum panamense</name>
    <dbReference type="NCBI Taxonomy" id="2741543"/>
    <lineage>
        <taxon>Bacteria</taxon>
        <taxon>Pseudomonadati</taxon>
        <taxon>Acidobacteriota</taxon>
        <taxon>Terriglobia</taxon>
        <taxon>Candidatus Acidiferrales</taxon>
        <taxon>Candidatus Acidiferrum</taxon>
    </lineage>
</organism>
<dbReference type="EMBL" id="JACDQQ010002159">
    <property type="protein sequence ID" value="MBA0087744.1"/>
    <property type="molecule type" value="Genomic_DNA"/>
</dbReference>
<protein>
    <submittedName>
        <fullName evidence="5">Ig-like domain repeat protein</fullName>
    </submittedName>
</protein>
<reference evidence="5" key="1">
    <citation type="submission" date="2020-06" db="EMBL/GenBank/DDBJ databases">
        <title>Legume-microbial interactions unlock mineral nutrients during tropical forest succession.</title>
        <authorList>
            <person name="Epihov D.Z."/>
        </authorList>
    </citation>
    <scope>NUCLEOTIDE SEQUENCE [LARGE SCALE GENOMIC DNA]</scope>
    <source>
        <strain evidence="5">Pan2503</strain>
    </source>
</reference>
<proteinExistence type="predicted"/>
<sequence length="1032" mass="104474">VNGEAHYANHRDPQIPAALASVVRGITPLHDFRPTPQVKILGQASYDPKSHVVHAEWTIQNSPPLLALAPADFAVQYDLNPLYAAGINGAGVTIGIIGASNVYPNVVANYRSLFGLPVGTLNIIIDGLDPGPSATVNHGNRAEVESFLDVEVSGAVAPGATVNLYTAADTTVQSGLLLAAQRAVDDDVASILSTSYGQCEQALGSSGNQFWTALWEQAAAQGQTSFVSSGDSGSAGCDDFNAPVPAQLGLAVNGLSSTPWNIAVGGTDFFYTSYNGTAAAQSAELASYWNLATPSPTTPAASLLKTVPEQPWNQAFGLDLYDGGVYSPNQPTIVAGSGGASVYYPKPGWQSGQGVPADGARDLPDVSLFAADGENDSFYPICLPEGGCNGSNSASQEITAVGGTSASSPAMAGIMALVNQKYGRQGQANFVLYPLAVQHPSVFHDISIGSNVVPCRQSSSSCTLSTANDNTTGLYTLGHYYAGPGYDQASGLGSVDANLLVQYWSSLNFTPSNTSLNLSQTAFTHGTPINVSVAVTGNGGTPTGDVGLLPAESAAAANISLNELTLQAGAASAIVNNFPGGQYQLTARYAGDTAFAPSTSAPITLNVAPEGTTLSVAGSYGNGSNGSLAPIANGASYPYGTYIVIDAQPIGVNAPKGGTDGVTTGTVTFTDTAGSGNIGSGALSLNAQGFAEWTPALSFPVGSNSLSASYSGDASFNASTSTAPLTFTITKASSVASLEAEPSPVALGSATALKLNVRNQFSGPVCREVGTCTLYDSAPVAPTGTVTFTFGNTTLGTVTLVPRGNNLFASSANLSVSTLPLGNDVVTASYGGDSNYTSTTATFPVVVENAATLSAVVNPSSINQGEFTQITAMVTGQNGLPIPTGTVNFSAGGSESEWNDTEPLKNGLASSIALPGNLFFPPSNGQISVPINVSYSGDSTYAPASVNVSLVVTQGFLPPFSMAASPVTIASPGATTNNTSTVTVTPGNGFTGTVYLSCALTSSPSGAAHLPTCSFPSNALNIAGTGAVTVLM</sequence>
<dbReference type="GO" id="GO:0006508">
    <property type="term" value="P:proteolysis"/>
    <property type="evidence" value="ECO:0007669"/>
    <property type="project" value="UniProtKB-KW"/>
</dbReference>
<dbReference type="Pfam" id="PF16640">
    <property type="entry name" value="Big_3_5"/>
    <property type="match status" value="3"/>
</dbReference>
<name>A0A7V8NUG1_9BACT</name>
<dbReference type="GO" id="GO:0008240">
    <property type="term" value="F:tripeptidyl-peptidase activity"/>
    <property type="evidence" value="ECO:0007669"/>
    <property type="project" value="TreeGrafter"/>
</dbReference>
<dbReference type="GO" id="GO:0004252">
    <property type="term" value="F:serine-type endopeptidase activity"/>
    <property type="evidence" value="ECO:0007669"/>
    <property type="project" value="InterPro"/>
</dbReference>
<feature type="non-terminal residue" evidence="5">
    <location>
        <position position="1"/>
    </location>
</feature>
<keyword evidence="2" id="KW-0378">Hydrolase</keyword>
<dbReference type="PROSITE" id="PS51695">
    <property type="entry name" value="SEDOLISIN"/>
    <property type="match status" value="1"/>
</dbReference>
<dbReference type="AlphaFoldDB" id="A0A7V8NUG1"/>
<evidence type="ECO:0000259" key="4">
    <source>
        <dbReference type="PROSITE" id="PS51695"/>
    </source>
</evidence>
<dbReference type="Gene3D" id="3.40.50.200">
    <property type="entry name" value="Peptidase S8/S53 domain"/>
    <property type="match status" value="1"/>
</dbReference>
<evidence type="ECO:0000256" key="3">
    <source>
        <dbReference type="ARBA" id="ARBA00022825"/>
    </source>
</evidence>
<keyword evidence="6" id="KW-1185">Reference proteome</keyword>
<dbReference type="InterPro" id="IPR036852">
    <property type="entry name" value="Peptidase_S8/S53_dom_sf"/>
</dbReference>
<dbReference type="InterPro" id="IPR023828">
    <property type="entry name" value="Peptidase_S8_Ser-AS"/>
</dbReference>
<dbReference type="PANTHER" id="PTHR14218:SF15">
    <property type="entry name" value="TRIPEPTIDYL-PEPTIDASE 1"/>
    <property type="match status" value="1"/>
</dbReference>
<feature type="domain" description="Peptidase S53" evidence="4">
    <location>
        <begin position="67"/>
        <end position="507"/>
    </location>
</feature>
<dbReference type="Proteomes" id="UP000567293">
    <property type="component" value="Unassembled WGS sequence"/>
</dbReference>
<gene>
    <name evidence="5" type="ORF">HRJ53_22390</name>
</gene>
<dbReference type="CDD" id="cd04056">
    <property type="entry name" value="Peptidases_S53"/>
    <property type="match status" value="1"/>
</dbReference>
<dbReference type="InterPro" id="IPR032109">
    <property type="entry name" value="Big_3_5"/>
</dbReference>
<dbReference type="InterPro" id="IPR030400">
    <property type="entry name" value="Sedolisin_dom"/>
</dbReference>
<dbReference type="PROSITE" id="PS00138">
    <property type="entry name" value="SUBTILASE_SER"/>
    <property type="match status" value="1"/>
</dbReference>
<feature type="non-terminal residue" evidence="5">
    <location>
        <position position="1032"/>
    </location>
</feature>
<comment type="caution">
    <text evidence="5">The sequence shown here is derived from an EMBL/GenBank/DDBJ whole genome shotgun (WGS) entry which is preliminary data.</text>
</comment>
<dbReference type="InterPro" id="IPR013783">
    <property type="entry name" value="Ig-like_fold"/>
</dbReference>
<evidence type="ECO:0000313" key="5">
    <source>
        <dbReference type="EMBL" id="MBA0087744.1"/>
    </source>
</evidence>
<evidence type="ECO:0000313" key="6">
    <source>
        <dbReference type="Proteomes" id="UP000567293"/>
    </source>
</evidence>